<feature type="compositionally biased region" description="Low complexity" evidence="1">
    <location>
        <begin position="163"/>
        <end position="177"/>
    </location>
</feature>
<feature type="compositionally biased region" description="Basic and acidic residues" evidence="1">
    <location>
        <begin position="307"/>
        <end position="319"/>
    </location>
</feature>
<evidence type="ECO:0000313" key="4">
    <source>
        <dbReference type="Proteomes" id="UP000789831"/>
    </source>
</evidence>
<dbReference type="OrthoDB" id="342264at2759"/>
<feature type="compositionally biased region" description="Basic and acidic residues" evidence="1">
    <location>
        <begin position="183"/>
        <end position="199"/>
    </location>
</feature>
<dbReference type="InterPro" id="IPR001357">
    <property type="entry name" value="BRCT_dom"/>
</dbReference>
<dbReference type="PROSITE" id="PS50172">
    <property type="entry name" value="BRCT"/>
    <property type="match status" value="1"/>
</dbReference>
<feature type="compositionally biased region" description="Polar residues" evidence="1">
    <location>
        <begin position="210"/>
        <end position="221"/>
    </location>
</feature>
<feature type="compositionally biased region" description="Basic and acidic residues" evidence="1">
    <location>
        <begin position="122"/>
        <end position="134"/>
    </location>
</feature>
<feature type="compositionally biased region" description="Basic and acidic residues" evidence="1">
    <location>
        <begin position="388"/>
        <end position="398"/>
    </location>
</feature>
<evidence type="ECO:0000256" key="1">
    <source>
        <dbReference type="SAM" id="MobiDB-lite"/>
    </source>
</evidence>
<feature type="compositionally biased region" description="Basic and acidic residues" evidence="1">
    <location>
        <begin position="352"/>
        <end position="367"/>
    </location>
</feature>
<feature type="compositionally biased region" description="Basic residues" evidence="1">
    <location>
        <begin position="200"/>
        <end position="209"/>
    </location>
</feature>
<dbReference type="SMART" id="SM00292">
    <property type="entry name" value="BRCT"/>
    <property type="match status" value="1"/>
</dbReference>
<accession>A0A9N9CGU2</accession>
<feature type="compositionally biased region" description="Low complexity" evidence="1">
    <location>
        <begin position="102"/>
        <end position="121"/>
    </location>
</feature>
<dbReference type="SUPFAM" id="SSF52113">
    <property type="entry name" value="BRCT domain"/>
    <property type="match status" value="1"/>
</dbReference>
<sequence>MTKQKTYLNGCVVAFSGSFKAGTHTHLSELVRENGGEVVASVNKTTTHLVATKDDFNKPSYKVKNAQKHGDGTHIVTWDWVRQSIESKSKLAESEYSPGDGNSNDSTAAAAAENNTSNSTDVEMKDAEKNKTEITKTQMNAKEAEPEQTVRQLRKRTPVYYGSKANKAAAASVADNNGTTNKNDNEGGTDKESDAEKVVSIKKRGRKAKTISNDNNNVTEVNKTDHSSDEKTSKGDEKITRKRGQKAKKPPNTNNKATSEAKTNQEPEHKTATTTRKRARKVNNNSSDDNYPIVQIESIDSSNETNNARDDAKDDDSNTKKAKSTTKRRPNGKNSVHNKETETESDELLDEIANKGDTKDNLSKNDTEPQPVKSAPKRDRKLVNPPNDNKKLDEEVTPARRGRRNVVATSRSNK</sequence>
<dbReference type="Pfam" id="PF00533">
    <property type="entry name" value="BRCT"/>
    <property type="match status" value="1"/>
</dbReference>
<evidence type="ECO:0000313" key="3">
    <source>
        <dbReference type="EMBL" id="CAG8602925.1"/>
    </source>
</evidence>
<dbReference type="InterPro" id="IPR053036">
    <property type="entry name" value="CellCycle_DNARepair_Reg"/>
</dbReference>
<name>A0A9N9CGU2_9GLOM</name>
<protein>
    <submittedName>
        <fullName evidence="3">8434_t:CDS:1</fullName>
    </submittedName>
</protein>
<feature type="region of interest" description="Disordered" evidence="1">
    <location>
        <begin position="91"/>
        <end position="414"/>
    </location>
</feature>
<evidence type="ECO:0000259" key="2">
    <source>
        <dbReference type="PROSITE" id="PS50172"/>
    </source>
</evidence>
<dbReference type="CDD" id="cd00027">
    <property type="entry name" value="BRCT"/>
    <property type="match status" value="1"/>
</dbReference>
<dbReference type="AlphaFoldDB" id="A0A9N9CGU2"/>
<dbReference type="PANTHER" id="PTHR47667">
    <property type="entry name" value="REGULATOR OF TY1 TRANSPOSITION PROTEIN 107"/>
    <property type="match status" value="1"/>
</dbReference>
<organism evidence="3 4">
    <name type="scientific">Ambispora gerdemannii</name>
    <dbReference type="NCBI Taxonomy" id="144530"/>
    <lineage>
        <taxon>Eukaryota</taxon>
        <taxon>Fungi</taxon>
        <taxon>Fungi incertae sedis</taxon>
        <taxon>Mucoromycota</taxon>
        <taxon>Glomeromycotina</taxon>
        <taxon>Glomeromycetes</taxon>
        <taxon>Archaeosporales</taxon>
        <taxon>Ambisporaceae</taxon>
        <taxon>Ambispora</taxon>
    </lineage>
</organism>
<dbReference type="InterPro" id="IPR036420">
    <property type="entry name" value="BRCT_dom_sf"/>
</dbReference>
<gene>
    <name evidence="3" type="ORF">AGERDE_LOCUS9193</name>
</gene>
<proteinExistence type="predicted"/>
<feature type="compositionally biased region" description="Basic residues" evidence="1">
    <location>
        <begin position="320"/>
        <end position="331"/>
    </location>
</feature>
<keyword evidence="4" id="KW-1185">Reference proteome</keyword>
<dbReference type="Proteomes" id="UP000789831">
    <property type="component" value="Unassembled WGS sequence"/>
</dbReference>
<reference evidence="3" key="1">
    <citation type="submission" date="2021-06" db="EMBL/GenBank/DDBJ databases">
        <authorList>
            <person name="Kallberg Y."/>
            <person name="Tangrot J."/>
            <person name="Rosling A."/>
        </authorList>
    </citation>
    <scope>NUCLEOTIDE SEQUENCE</scope>
    <source>
        <strain evidence="3">MT106</strain>
    </source>
</reference>
<feature type="compositionally biased region" description="Basic residues" evidence="1">
    <location>
        <begin position="240"/>
        <end position="249"/>
    </location>
</feature>
<comment type="caution">
    <text evidence="3">The sequence shown here is derived from an EMBL/GenBank/DDBJ whole genome shotgun (WGS) entry which is preliminary data.</text>
</comment>
<feature type="domain" description="BRCT" evidence="2">
    <location>
        <begin position="3"/>
        <end position="98"/>
    </location>
</feature>
<dbReference type="EMBL" id="CAJVPL010002205">
    <property type="protein sequence ID" value="CAG8602925.1"/>
    <property type="molecule type" value="Genomic_DNA"/>
</dbReference>
<dbReference type="PANTHER" id="PTHR47667:SF1">
    <property type="entry name" value="REGULATOR OF TY1 TRANSPOSITION PROTEIN 107"/>
    <property type="match status" value="1"/>
</dbReference>
<dbReference type="Gene3D" id="3.40.50.10190">
    <property type="entry name" value="BRCT domain"/>
    <property type="match status" value="1"/>
</dbReference>
<feature type="compositionally biased region" description="Basic and acidic residues" evidence="1">
    <location>
        <begin position="222"/>
        <end position="239"/>
    </location>
</feature>